<reference evidence="11" key="1">
    <citation type="submission" date="2025-08" db="UniProtKB">
        <authorList>
            <consortium name="RefSeq"/>
        </authorList>
    </citation>
    <scope>IDENTIFICATION</scope>
    <source>
        <tissue evidence="11">Sperm</tissue>
    </source>
</reference>
<evidence type="ECO:0000256" key="4">
    <source>
        <dbReference type="ARBA" id="ARBA00022741"/>
    </source>
</evidence>
<comment type="similarity">
    <text evidence="1">Belongs to the protein kinase superfamily. CMGC Ser/Thr protein kinase family. MNB/DYRK subfamily.</text>
</comment>
<dbReference type="InterPro" id="IPR036397">
    <property type="entry name" value="RNaseH_sf"/>
</dbReference>
<dbReference type="InterPro" id="IPR012337">
    <property type="entry name" value="RNaseH-like_sf"/>
</dbReference>
<gene>
    <name evidence="11" type="primary">LOC116957358</name>
</gene>
<evidence type="ECO:0000313" key="11">
    <source>
        <dbReference type="RefSeq" id="XP_032835359.1"/>
    </source>
</evidence>
<dbReference type="PANTHER" id="PTHR24058:SF22">
    <property type="entry name" value="DUAL SPECIFICITY TYROSINE-PHOSPHORYLATION-REGULATED KINASE 4"/>
    <property type="match status" value="1"/>
</dbReference>
<dbReference type="GO" id="GO:0003676">
    <property type="term" value="F:nucleic acid binding"/>
    <property type="evidence" value="ECO:0007669"/>
    <property type="project" value="InterPro"/>
</dbReference>
<dbReference type="GO" id="GO:0004674">
    <property type="term" value="F:protein serine/threonine kinase activity"/>
    <property type="evidence" value="ECO:0007669"/>
    <property type="project" value="UniProtKB-KW"/>
</dbReference>
<evidence type="ECO:0000256" key="1">
    <source>
        <dbReference type="ARBA" id="ARBA00008867"/>
    </source>
</evidence>
<keyword evidence="6" id="KW-0067">ATP-binding</keyword>
<evidence type="ECO:0000256" key="7">
    <source>
        <dbReference type="SAM" id="MobiDB-lite"/>
    </source>
</evidence>
<dbReference type="FunFam" id="3.30.420.10:FF:000032">
    <property type="entry name" value="Retrovirus-related Pol polyprotein from transposon 297-like Protein"/>
    <property type="match status" value="1"/>
</dbReference>
<dbReference type="Gene3D" id="1.10.510.10">
    <property type="entry name" value="Transferase(Phosphotransferase) domain 1"/>
    <property type="match status" value="1"/>
</dbReference>
<dbReference type="GO" id="GO:0015074">
    <property type="term" value="P:DNA integration"/>
    <property type="evidence" value="ECO:0007669"/>
    <property type="project" value="InterPro"/>
</dbReference>
<dbReference type="PANTHER" id="PTHR24058">
    <property type="entry name" value="DUAL SPECIFICITY PROTEIN KINASE"/>
    <property type="match status" value="1"/>
</dbReference>
<accession>A0AAJ7UFJ2</accession>
<proteinExistence type="inferred from homology"/>
<keyword evidence="3" id="KW-0808">Transferase</keyword>
<keyword evidence="2" id="KW-0723">Serine/threonine-protein kinase</keyword>
<dbReference type="PROSITE" id="PS50011">
    <property type="entry name" value="PROTEIN_KINASE_DOM"/>
    <property type="match status" value="1"/>
</dbReference>
<dbReference type="SUPFAM" id="SSF56112">
    <property type="entry name" value="Protein kinase-like (PK-like)"/>
    <property type="match status" value="1"/>
</dbReference>
<evidence type="ECO:0000256" key="5">
    <source>
        <dbReference type="ARBA" id="ARBA00022777"/>
    </source>
</evidence>
<feature type="region of interest" description="Disordered" evidence="7">
    <location>
        <begin position="1"/>
        <end position="31"/>
    </location>
</feature>
<dbReference type="KEGG" id="pmrn:116957358"/>
<dbReference type="InterPro" id="IPR050494">
    <property type="entry name" value="Ser_Thr_dual-spec_kinase"/>
</dbReference>
<dbReference type="Proteomes" id="UP001318040">
    <property type="component" value="Chromosome 73"/>
</dbReference>
<evidence type="ECO:0000259" key="9">
    <source>
        <dbReference type="PROSITE" id="PS50994"/>
    </source>
</evidence>
<evidence type="ECO:0000313" key="10">
    <source>
        <dbReference type="Proteomes" id="UP001318040"/>
    </source>
</evidence>
<name>A0AAJ7UFJ2_PETMA</name>
<dbReference type="SMART" id="SM00220">
    <property type="entry name" value="S_TKc"/>
    <property type="match status" value="1"/>
</dbReference>
<dbReference type="AlphaFoldDB" id="A0AAJ7UFJ2"/>
<dbReference type="Gene3D" id="3.30.200.20">
    <property type="entry name" value="Phosphorylase Kinase, domain 1"/>
    <property type="match status" value="1"/>
</dbReference>
<evidence type="ECO:0000256" key="2">
    <source>
        <dbReference type="ARBA" id="ARBA00022527"/>
    </source>
</evidence>
<dbReference type="Pfam" id="PF00069">
    <property type="entry name" value="Pkinase"/>
    <property type="match status" value="1"/>
</dbReference>
<dbReference type="GO" id="GO:0005737">
    <property type="term" value="C:cytoplasm"/>
    <property type="evidence" value="ECO:0007669"/>
    <property type="project" value="TreeGrafter"/>
</dbReference>
<dbReference type="GO" id="GO:0005524">
    <property type="term" value="F:ATP binding"/>
    <property type="evidence" value="ECO:0007669"/>
    <property type="project" value="UniProtKB-KW"/>
</dbReference>
<evidence type="ECO:0000256" key="3">
    <source>
        <dbReference type="ARBA" id="ARBA00022679"/>
    </source>
</evidence>
<evidence type="ECO:0000259" key="8">
    <source>
        <dbReference type="PROSITE" id="PS50011"/>
    </source>
</evidence>
<dbReference type="Pfam" id="PF00665">
    <property type="entry name" value="rve"/>
    <property type="match status" value="1"/>
</dbReference>
<dbReference type="SUPFAM" id="SSF53098">
    <property type="entry name" value="Ribonuclease H-like"/>
    <property type="match status" value="1"/>
</dbReference>
<feature type="domain" description="Protein kinase" evidence="8">
    <location>
        <begin position="334"/>
        <end position="610"/>
    </location>
</feature>
<evidence type="ECO:0000256" key="6">
    <source>
        <dbReference type="ARBA" id="ARBA00022840"/>
    </source>
</evidence>
<dbReference type="Gene3D" id="3.30.420.10">
    <property type="entry name" value="Ribonuclease H-like superfamily/Ribonuclease H"/>
    <property type="match status" value="1"/>
</dbReference>
<organism evidence="10 11">
    <name type="scientific">Petromyzon marinus</name>
    <name type="common">Sea lamprey</name>
    <dbReference type="NCBI Taxonomy" id="7757"/>
    <lineage>
        <taxon>Eukaryota</taxon>
        <taxon>Metazoa</taxon>
        <taxon>Chordata</taxon>
        <taxon>Craniata</taxon>
        <taxon>Vertebrata</taxon>
        <taxon>Cyclostomata</taxon>
        <taxon>Hyperoartia</taxon>
        <taxon>Petromyzontiformes</taxon>
        <taxon>Petromyzontidae</taxon>
        <taxon>Petromyzon</taxon>
    </lineage>
</organism>
<dbReference type="InterPro" id="IPR011009">
    <property type="entry name" value="Kinase-like_dom_sf"/>
</dbReference>
<dbReference type="InterPro" id="IPR001584">
    <property type="entry name" value="Integrase_cat-core"/>
</dbReference>
<dbReference type="InterPro" id="IPR000719">
    <property type="entry name" value="Prot_kinase_dom"/>
</dbReference>
<keyword evidence="4" id="KW-0547">Nucleotide-binding</keyword>
<feature type="domain" description="Integrase catalytic" evidence="9">
    <location>
        <begin position="15"/>
        <end position="175"/>
    </location>
</feature>
<keyword evidence="10" id="KW-1185">Reference proteome</keyword>
<keyword evidence="5" id="KW-0418">Kinase</keyword>
<protein>
    <submittedName>
        <fullName evidence="11">Dual specificity tyrosine-phosphorylation-regulated kinase 4-like isoform X1</fullName>
    </submittedName>
</protein>
<dbReference type="RefSeq" id="XP_032835359.1">
    <property type="nucleotide sequence ID" value="XM_032979468.1"/>
</dbReference>
<sequence length="610" mass="69134">MRAETGALSGTPETVPRQPNEPASWDRPAGTIPRFHRGNRYVLVAVEYFTRYPVAVAIPEKTALIVARAFVEHYALKHGIPERLITDQGSEIDAELFHALCREFGIQKDRTTAYHPQANGMVERMNQTLAGKLKCMAAANQQDWDEHLRYALFAYATMVHTSTGQTPLLMMFGRKSHLPTDLLFGVPPPQREEGSCPMDHLMETLREARVRACPQGETAHQRQEWSARPRMEPPFYSAGSKMAKAEEKVGSRSDVQWSALPTSDGVAIASSKTPREILKLFGDFLTPTERSEVLTVNNVWYFGVHNKGFGTQNHGYDDVYNHYVSVEHEHLNFRYEVLKKVVGPYSQIFKCRDHKTNTRVAVKMWRQSFSAEEDHSQWMEYHILLQLQDWANDDVNVVRILDFFTFRGHNCLVMQLIPKRRLLSAVDCTAPQHMEMTMVKLFTKSILKFLIQLHAKGIVHGDIKPRNMSIKEPGAGTIRMMSFENSFLVGRQRSQIFCSHAYLAPEAYLGHMSSFPVDMWGLGCTVAELATGRILFPAINKHDQLPCYMETLGMPPQNLIDGAPGRNKYFDGSGMPLMSGQSRVPGSHPLYLALGSQDTEFHDFISRCLE</sequence>
<dbReference type="GO" id="GO:0005856">
    <property type="term" value="C:cytoskeleton"/>
    <property type="evidence" value="ECO:0007669"/>
    <property type="project" value="TreeGrafter"/>
</dbReference>
<dbReference type="PROSITE" id="PS50994">
    <property type="entry name" value="INTEGRASE"/>
    <property type="match status" value="1"/>
</dbReference>